<comment type="subcellular location">
    <subcellularLocation>
        <location evidence="7">Cell membrane</location>
    </subcellularLocation>
</comment>
<evidence type="ECO:0000256" key="1">
    <source>
        <dbReference type="ARBA" id="ARBA00004713"/>
    </source>
</evidence>
<protein>
    <recommendedName>
        <fullName evidence="3 7">3-deoxy-D-manno-octulosonic acid transferase</fullName>
        <shortName evidence="7">Kdo transferase</shortName>
        <ecNumber evidence="2 7">2.4.99.12</ecNumber>
    </recommendedName>
    <alternativeName>
        <fullName evidence="5 7">Lipid IV(A) 3-deoxy-D-manno-octulosonic acid transferase</fullName>
    </alternativeName>
</protein>
<proteinExistence type="inferred from homology"/>
<reference evidence="10" key="1">
    <citation type="journal article" date="2019" name="Int. J. Syst. Evol. Microbiol.">
        <title>The Global Catalogue of Microorganisms (GCM) 10K type strain sequencing project: providing services to taxonomists for standard genome sequencing and annotation.</title>
        <authorList>
            <consortium name="The Broad Institute Genomics Platform"/>
            <consortium name="The Broad Institute Genome Sequencing Center for Infectious Disease"/>
            <person name="Wu L."/>
            <person name="Ma J."/>
        </authorList>
    </citation>
    <scope>NUCLEOTIDE SEQUENCE [LARGE SCALE GENOMIC DNA]</scope>
    <source>
        <strain evidence="10">CCUG 60559</strain>
    </source>
</reference>
<dbReference type="Gene3D" id="3.40.50.11720">
    <property type="entry name" value="3-Deoxy-D-manno-octulosonic-acid transferase, N-terminal domain"/>
    <property type="match status" value="1"/>
</dbReference>
<comment type="similarity">
    <text evidence="7">Belongs to the glycosyltransferase group 1 family.</text>
</comment>
<dbReference type="RefSeq" id="WP_100689298.1">
    <property type="nucleotide sequence ID" value="NZ_JBHTBD010000006.1"/>
</dbReference>
<sequence length="417" mass="46792">MLQFIYSQLIRLLLPFILLRLWWQGRQAPELRVNWQQRLGFVPRATGTVVWVHAVSVGETIAAAPMVRRLLARNPDITILMTAMTDTGLTQARKMFGDQVRYAYAPYDTPGSIRRFLNRANPRILVIMETEIWPNMIRQCRSRRVPVFLINARLSERSARGYERVKSLVAPIMRSISWVAAQAEKDAERFRRIGVAASKVAVTGSVKFDVDIPEAVHEASRQLRASLSSRPVWIAGSTHGGEDALLLAAHRQLLKEQPRALLILVPRHPERFEAVSELVRRQAFSLARRSLAEDPSRAQVYLGDTMGELMMLYGASDVAFVGGSLIERGGHNPLEPAGWGIPVLSGPHVFNFETIYQRLLDDRGVTMVADADELFHHLSILFRDEEVRQAGGQQALSVVNKNKGALDRVVDGIIARV</sequence>
<dbReference type="Proteomes" id="UP001596506">
    <property type="component" value="Unassembled WGS sequence"/>
</dbReference>
<evidence type="ECO:0000256" key="4">
    <source>
        <dbReference type="ARBA" id="ARBA00022679"/>
    </source>
</evidence>
<gene>
    <name evidence="9" type="primary">waaA</name>
    <name evidence="9" type="ORF">ACFQQA_14510</name>
</gene>
<comment type="pathway">
    <text evidence="1 7">Bacterial outer membrane biogenesis; LPS core biosynthesis.</text>
</comment>
<accession>A0ABW2IYM9</accession>
<keyword evidence="10" id="KW-1185">Reference proteome</keyword>
<keyword evidence="9" id="KW-0328">Glycosyltransferase</keyword>
<keyword evidence="7" id="KW-1003">Cell membrane</keyword>
<keyword evidence="4 7" id="KW-0808">Transferase</keyword>
<dbReference type="InterPro" id="IPR007507">
    <property type="entry name" value="Glycos_transf_N"/>
</dbReference>
<dbReference type="InterPro" id="IPR039901">
    <property type="entry name" value="Kdotransferase"/>
</dbReference>
<dbReference type="SUPFAM" id="SSF53756">
    <property type="entry name" value="UDP-Glycosyltransferase/glycogen phosphorylase"/>
    <property type="match status" value="1"/>
</dbReference>
<comment type="catalytic activity">
    <reaction evidence="6 7">
        <text>lipid IVA (E. coli) + CMP-3-deoxy-beta-D-manno-octulosonate = alpha-Kdo-(2-&gt;6)-lipid IVA (E. coli) + CMP + H(+)</text>
        <dbReference type="Rhea" id="RHEA:28066"/>
        <dbReference type="ChEBI" id="CHEBI:15378"/>
        <dbReference type="ChEBI" id="CHEBI:58603"/>
        <dbReference type="ChEBI" id="CHEBI:60364"/>
        <dbReference type="ChEBI" id="CHEBI:60377"/>
        <dbReference type="ChEBI" id="CHEBI:85987"/>
        <dbReference type="EC" id="2.4.99.12"/>
    </reaction>
</comment>
<evidence type="ECO:0000256" key="7">
    <source>
        <dbReference type="RuleBase" id="RU365103"/>
    </source>
</evidence>
<comment type="caution">
    <text evidence="9">The sequence shown here is derived from an EMBL/GenBank/DDBJ whole genome shotgun (WGS) entry which is preliminary data.</text>
</comment>
<dbReference type="PANTHER" id="PTHR42755:SF1">
    <property type="entry name" value="3-DEOXY-D-MANNO-OCTULOSONIC ACID TRANSFERASE, MITOCHONDRIAL-RELATED"/>
    <property type="match status" value="1"/>
</dbReference>
<evidence type="ECO:0000256" key="6">
    <source>
        <dbReference type="ARBA" id="ARBA00049183"/>
    </source>
</evidence>
<evidence type="ECO:0000256" key="3">
    <source>
        <dbReference type="ARBA" id="ARBA00019077"/>
    </source>
</evidence>
<dbReference type="GO" id="GO:0043842">
    <property type="term" value="F:Kdo transferase activity"/>
    <property type="evidence" value="ECO:0007669"/>
    <property type="project" value="UniProtKB-EC"/>
</dbReference>
<organism evidence="9 10">
    <name type="scientific">Marinobacter aromaticivorans</name>
    <dbReference type="NCBI Taxonomy" id="1494078"/>
    <lineage>
        <taxon>Bacteria</taxon>
        <taxon>Pseudomonadati</taxon>
        <taxon>Pseudomonadota</taxon>
        <taxon>Gammaproteobacteria</taxon>
        <taxon>Pseudomonadales</taxon>
        <taxon>Marinobacteraceae</taxon>
        <taxon>Marinobacter</taxon>
    </lineage>
</organism>
<evidence type="ECO:0000313" key="9">
    <source>
        <dbReference type="EMBL" id="MFC7295936.1"/>
    </source>
</evidence>
<evidence type="ECO:0000259" key="8">
    <source>
        <dbReference type="Pfam" id="PF04413"/>
    </source>
</evidence>
<comment type="function">
    <text evidence="7">Involved in lipopolysaccharide (LPS) biosynthesis. Catalyzes the transfer of 3-deoxy-D-manno-octulosonate (Kdo) residue(s) from CMP-Kdo to lipid IV(A), the tetraacyldisaccharide-1,4'-bisphosphate precursor of lipid A.</text>
</comment>
<keyword evidence="7" id="KW-0448">Lipopolysaccharide biosynthesis</keyword>
<keyword evidence="7" id="KW-0472">Membrane</keyword>
<dbReference type="EMBL" id="JBHTBD010000006">
    <property type="protein sequence ID" value="MFC7295936.1"/>
    <property type="molecule type" value="Genomic_DNA"/>
</dbReference>
<dbReference type="Pfam" id="PF04413">
    <property type="entry name" value="Glycos_transf_N"/>
    <property type="match status" value="1"/>
</dbReference>
<dbReference type="Gene3D" id="3.40.50.2000">
    <property type="entry name" value="Glycogen Phosphorylase B"/>
    <property type="match status" value="1"/>
</dbReference>
<name>A0ABW2IYM9_9GAMM</name>
<dbReference type="PANTHER" id="PTHR42755">
    <property type="entry name" value="3-DEOXY-MANNO-OCTULOSONATE CYTIDYLYLTRANSFERASE"/>
    <property type="match status" value="1"/>
</dbReference>
<evidence type="ECO:0000313" key="10">
    <source>
        <dbReference type="Proteomes" id="UP001596506"/>
    </source>
</evidence>
<feature type="domain" description="3-deoxy-D-manno-octulosonic-acid transferase N-terminal" evidence="8">
    <location>
        <begin position="34"/>
        <end position="210"/>
    </location>
</feature>
<evidence type="ECO:0000256" key="5">
    <source>
        <dbReference type="ARBA" id="ARBA00031445"/>
    </source>
</evidence>
<dbReference type="NCBIfam" id="NF004388">
    <property type="entry name" value="PRK05749.1-4"/>
    <property type="match status" value="1"/>
</dbReference>
<dbReference type="InterPro" id="IPR038107">
    <property type="entry name" value="Glycos_transf_N_sf"/>
</dbReference>
<evidence type="ECO:0000256" key="2">
    <source>
        <dbReference type="ARBA" id="ARBA00012621"/>
    </source>
</evidence>
<dbReference type="EC" id="2.4.99.12" evidence="2 7"/>